<feature type="domain" description="STAS" evidence="3">
    <location>
        <begin position="2"/>
        <end position="109"/>
    </location>
</feature>
<dbReference type="SUPFAM" id="SSF52091">
    <property type="entry name" value="SpoIIaa-like"/>
    <property type="match status" value="1"/>
</dbReference>
<keyword evidence="5" id="KW-1185">Reference proteome</keyword>
<evidence type="ECO:0000256" key="2">
    <source>
        <dbReference type="RuleBase" id="RU003749"/>
    </source>
</evidence>
<dbReference type="InterPro" id="IPR002645">
    <property type="entry name" value="STAS_dom"/>
</dbReference>
<evidence type="ECO:0000313" key="4">
    <source>
        <dbReference type="EMBL" id="TDR46522.1"/>
    </source>
</evidence>
<dbReference type="PROSITE" id="PS50801">
    <property type="entry name" value="STAS"/>
    <property type="match status" value="1"/>
</dbReference>
<organism evidence="4 5">
    <name type="scientific">Tahibacter aquaticus</name>
    <dbReference type="NCBI Taxonomy" id="520092"/>
    <lineage>
        <taxon>Bacteria</taxon>
        <taxon>Pseudomonadati</taxon>
        <taxon>Pseudomonadota</taxon>
        <taxon>Gammaproteobacteria</taxon>
        <taxon>Lysobacterales</taxon>
        <taxon>Rhodanobacteraceae</taxon>
        <taxon>Tahibacter</taxon>
    </lineage>
</organism>
<dbReference type="Gene3D" id="3.30.750.24">
    <property type="entry name" value="STAS domain"/>
    <property type="match status" value="1"/>
</dbReference>
<dbReference type="CDD" id="cd07043">
    <property type="entry name" value="STAS_anti-anti-sigma_factors"/>
    <property type="match status" value="1"/>
</dbReference>
<proteinExistence type="inferred from homology"/>
<dbReference type="Pfam" id="PF01740">
    <property type="entry name" value="STAS"/>
    <property type="match status" value="1"/>
</dbReference>
<comment type="caution">
    <text evidence="4">The sequence shown here is derived from an EMBL/GenBank/DDBJ whole genome shotgun (WGS) entry which is preliminary data.</text>
</comment>
<dbReference type="AlphaFoldDB" id="A0A4R6Z4D4"/>
<dbReference type="GO" id="GO:0043856">
    <property type="term" value="F:anti-sigma factor antagonist activity"/>
    <property type="evidence" value="ECO:0007669"/>
    <property type="project" value="InterPro"/>
</dbReference>
<evidence type="ECO:0000256" key="1">
    <source>
        <dbReference type="ARBA" id="ARBA00009013"/>
    </source>
</evidence>
<dbReference type="InterPro" id="IPR036513">
    <property type="entry name" value="STAS_dom_sf"/>
</dbReference>
<reference evidence="4 5" key="1">
    <citation type="submission" date="2019-03" db="EMBL/GenBank/DDBJ databases">
        <title>Genomic Encyclopedia of Type Strains, Phase IV (KMG-IV): sequencing the most valuable type-strain genomes for metagenomic binning, comparative biology and taxonomic classification.</title>
        <authorList>
            <person name="Goeker M."/>
        </authorList>
    </citation>
    <scope>NUCLEOTIDE SEQUENCE [LARGE SCALE GENOMIC DNA]</scope>
    <source>
        <strain evidence="4 5">DSM 21667</strain>
    </source>
</reference>
<gene>
    <name evidence="4" type="ORF">DFR29_10353</name>
</gene>
<dbReference type="NCBIfam" id="TIGR00377">
    <property type="entry name" value="ant_ant_sig"/>
    <property type="match status" value="1"/>
</dbReference>
<comment type="similarity">
    <text evidence="1 2">Belongs to the anti-sigma-factor antagonist family.</text>
</comment>
<dbReference type="RefSeq" id="WP_133817662.1">
    <property type="nucleotide sequence ID" value="NZ_SNZH01000003.1"/>
</dbReference>
<dbReference type="EMBL" id="SNZH01000003">
    <property type="protein sequence ID" value="TDR46522.1"/>
    <property type="molecule type" value="Genomic_DNA"/>
</dbReference>
<evidence type="ECO:0000313" key="5">
    <source>
        <dbReference type="Proteomes" id="UP000295293"/>
    </source>
</evidence>
<protein>
    <recommendedName>
        <fullName evidence="2">Anti-sigma factor antagonist</fullName>
    </recommendedName>
</protein>
<name>A0A4R6Z4D4_9GAMM</name>
<evidence type="ECO:0000259" key="3">
    <source>
        <dbReference type="PROSITE" id="PS50801"/>
    </source>
</evidence>
<dbReference type="InterPro" id="IPR003658">
    <property type="entry name" value="Anti-sigma_ant"/>
</dbReference>
<dbReference type="Proteomes" id="UP000295293">
    <property type="component" value="Unassembled WGS sequence"/>
</dbReference>
<dbReference type="PANTHER" id="PTHR33495">
    <property type="entry name" value="ANTI-SIGMA FACTOR ANTAGONIST TM_1081-RELATED-RELATED"/>
    <property type="match status" value="1"/>
</dbReference>
<accession>A0A4R6Z4D4</accession>
<dbReference type="PANTHER" id="PTHR33495:SF2">
    <property type="entry name" value="ANTI-SIGMA FACTOR ANTAGONIST TM_1081-RELATED"/>
    <property type="match status" value="1"/>
</dbReference>
<dbReference type="OrthoDB" id="280847at2"/>
<sequence length="112" mass="12045">MNDIVTEQRDDLTLVKLAGEVDLSWSARVREAILEALETRSVGVDLAAVSYIDSSGIAALVEGLQTARDAERRFVLIATSLPVLAVLELARLDRVFTLLPDVGSALRPAEVG</sequence>